<dbReference type="PANTHER" id="PTHR40056:SF1">
    <property type="entry name" value="DUF1836 DOMAIN-CONTAINING PROTEIN"/>
    <property type="match status" value="1"/>
</dbReference>
<dbReference type="Pfam" id="PF08876">
    <property type="entry name" value="DUF1836"/>
    <property type="match status" value="1"/>
</dbReference>
<reference evidence="3" key="3">
    <citation type="submission" date="2024-06" db="EMBL/GenBank/DDBJ databases">
        <authorList>
            <person name="Zeng C."/>
        </authorList>
    </citation>
    <scope>NUCLEOTIDE SEQUENCE [LARGE SCALE GENOMIC DNA]</scope>
    <source>
        <strain evidence="3">ZCY20-5</strain>
    </source>
</reference>
<dbReference type="EMBL" id="CP135996">
    <property type="protein sequence ID" value="WOC33077.1"/>
    <property type="molecule type" value="Genomic_DNA"/>
</dbReference>
<proteinExistence type="predicted"/>
<dbReference type="RefSeq" id="WP_275844301.1">
    <property type="nucleotide sequence ID" value="NZ_CP135996.1"/>
</dbReference>
<dbReference type="KEGG" id="carl:PXC00_04140"/>
<dbReference type="Proteomes" id="UP001300604">
    <property type="component" value="Chromosome"/>
</dbReference>
<dbReference type="InterPro" id="IPR014975">
    <property type="entry name" value="DUF1836"/>
</dbReference>
<protein>
    <submittedName>
        <fullName evidence="2">DUF1836 domain-containing protein</fullName>
    </submittedName>
</protein>
<feature type="region of interest" description="Disordered" evidence="1">
    <location>
        <begin position="183"/>
        <end position="203"/>
    </location>
</feature>
<name>A0AA97H3D0_9FIRM</name>
<dbReference type="PANTHER" id="PTHR40056">
    <property type="entry name" value="HYPOTHETICAL CYTOSOLIC PROTEIN"/>
    <property type="match status" value="1"/>
</dbReference>
<reference evidence="2 3" key="1">
    <citation type="submission" date="2024-06" db="EMBL/GenBank/DDBJ databases">
        <title>Caproicibacterium argilliputei sp. nov, a novel caproic acid producing anaerobic bacterium isolated from pit mud.</title>
        <authorList>
            <person name="Xia S."/>
        </authorList>
    </citation>
    <scope>NUCLEOTIDE SEQUENCE [LARGE SCALE GENOMIC DNA]</scope>
    <source>
        <strain evidence="2 3">ZCY20-5</strain>
    </source>
</reference>
<evidence type="ECO:0000313" key="3">
    <source>
        <dbReference type="Proteomes" id="UP001300604"/>
    </source>
</evidence>
<dbReference type="AlphaFoldDB" id="A0AA97H3D0"/>
<evidence type="ECO:0000256" key="1">
    <source>
        <dbReference type="SAM" id="MobiDB-lite"/>
    </source>
</evidence>
<organism evidence="2 3">
    <name type="scientific">Caproicibacterium argilliputei</name>
    <dbReference type="NCBI Taxonomy" id="3030016"/>
    <lineage>
        <taxon>Bacteria</taxon>
        <taxon>Bacillati</taxon>
        <taxon>Bacillota</taxon>
        <taxon>Clostridia</taxon>
        <taxon>Eubacteriales</taxon>
        <taxon>Oscillospiraceae</taxon>
        <taxon>Caproicibacterium</taxon>
    </lineage>
</organism>
<accession>A0AA97H3D0</accession>
<reference evidence="3" key="2">
    <citation type="submission" date="2024-06" db="EMBL/GenBank/DDBJ databases">
        <title>Caproicibacterium argilliputei sp. nov, a novel caproic acid producing anaerobic bacterium isolated from pit mud.</title>
        <authorList>
            <person name="Zeng C."/>
        </authorList>
    </citation>
    <scope>NUCLEOTIDE SEQUENCE [LARGE SCALE GENOMIC DNA]</scope>
    <source>
        <strain evidence="3">ZCY20-5</strain>
    </source>
</reference>
<keyword evidence="3" id="KW-1185">Reference proteome</keyword>
<evidence type="ECO:0000313" key="2">
    <source>
        <dbReference type="EMBL" id="WOC33077.1"/>
    </source>
</evidence>
<gene>
    <name evidence="2" type="ORF">PXC00_04140</name>
</gene>
<sequence>MEKDEQPLHRELTEWTRQVTDGQLTPWDRFPEIYLYMDQILTFMETQLHLFEQRNNPLLTSSMVNNYVKDGVLPRPEKKKYSRDHLVQLTILCLLKQVLSIPDIHILLDQLEQRGDMHTLYDAFCTAQEKALQDVCGRIDTAAADGQEALVQLALQLSVEAGARRTASERILSALQVHEQQKEEQAKCAKEETDTKENTAAES</sequence>